<dbReference type="Proteomes" id="UP000054695">
    <property type="component" value="Unassembled WGS sequence"/>
</dbReference>
<accession>A0A0W0RJE5</accession>
<proteinExistence type="predicted"/>
<dbReference type="Gene3D" id="3.40.50.980">
    <property type="match status" value="1"/>
</dbReference>
<dbReference type="AlphaFoldDB" id="A0A0W0RJE5"/>
<comment type="caution">
    <text evidence="1">The sequence shown here is derived from an EMBL/GenBank/DDBJ whole genome shotgun (WGS) entry which is preliminary data.</text>
</comment>
<dbReference type="RefSeq" id="WP_058460341.1">
    <property type="nucleotide sequence ID" value="NZ_CAAAIY010000002.1"/>
</dbReference>
<organism evidence="1 2">
    <name type="scientific">Legionella bozemanae</name>
    <name type="common">Fluoribacter bozemanae</name>
    <dbReference type="NCBI Taxonomy" id="447"/>
    <lineage>
        <taxon>Bacteria</taxon>
        <taxon>Pseudomonadati</taxon>
        <taxon>Pseudomonadota</taxon>
        <taxon>Gammaproteobacteria</taxon>
        <taxon>Legionellales</taxon>
        <taxon>Legionellaceae</taxon>
        <taxon>Legionella</taxon>
    </lineage>
</organism>
<dbReference type="STRING" id="447.Lboz_2752"/>
<gene>
    <name evidence="1" type="ORF">Lboz_2752</name>
</gene>
<dbReference type="EMBL" id="LNXU01000032">
    <property type="protein sequence ID" value="KTC71175.1"/>
    <property type="molecule type" value="Genomic_DNA"/>
</dbReference>
<keyword evidence="2" id="KW-1185">Reference proteome</keyword>
<sequence>MYRLSTLLSKSAEKFPDKIALVINQQCYTCQELYELTHYLAASLLEIRYLKRRLYCFSFTKQY</sequence>
<reference evidence="1 2" key="1">
    <citation type="submission" date="2015-11" db="EMBL/GenBank/DDBJ databases">
        <title>Genomic analysis of 38 Legionella species identifies large and diverse effector repertoires.</title>
        <authorList>
            <person name="Burstein D."/>
            <person name="Amaro F."/>
            <person name="Zusman T."/>
            <person name="Lifshitz Z."/>
            <person name="Cohen O."/>
            <person name="Gilbert J.A."/>
            <person name="Pupko T."/>
            <person name="Shuman H.A."/>
            <person name="Segal G."/>
        </authorList>
    </citation>
    <scope>NUCLEOTIDE SEQUENCE [LARGE SCALE GENOMIC DNA]</scope>
    <source>
        <strain evidence="1 2">WIGA</strain>
    </source>
</reference>
<name>A0A0W0RJE5_LEGBO</name>
<evidence type="ECO:0000313" key="1">
    <source>
        <dbReference type="EMBL" id="KTC71175.1"/>
    </source>
</evidence>
<evidence type="ECO:0000313" key="2">
    <source>
        <dbReference type="Proteomes" id="UP000054695"/>
    </source>
</evidence>
<dbReference type="SUPFAM" id="SSF56801">
    <property type="entry name" value="Acetyl-CoA synthetase-like"/>
    <property type="match status" value="1"/>
</dbReference>
<dbReference type="PATRIC" id="fig|447.4.peg.2930"/>
<protein>
    <submittedName>
        <fullName evidence="1">Uncharacterized protein</fullName>
    </submittedName>
</protein>